<dbReference type="Proteomes" id="UP001215280">
    <property type="component" value="Unassembled WGS sequence"/>
</dbReference>
<protein>
    <submittedName>
        <fullName evidence="1">Uncharacterized protein</fullName>
    </submittedName>
</protein>
<gene>
    <name evidence="1" type="ORF">DFH07DRAFT_757038</name>
</gene>
<evidence type="ECO:0000313" key="2">
    <source>
        <dbReference type="Proteomes" id="UP001215280"/>
    </source>
</evidence>
<sequence>DLEEQVADAHESNFHHDAVSVPKHANPFSGEAVQVFEDALEQVCAANILPAGYGLLEDEWDDGTYPSFEILKSGQRGRKELRIALPDFIWRPRAILWGQALDVLNQVNYIYCT</sequence>
<organism evidence="1 2">
    <name type="scientific">Mycena maculata</name>
    <dbReference type="NCBI Taxonomy" id="230809"/>
    <lineage>
        <taxon>Eukaryota</taxon>
        <taxon>Fungi</taxon>
        <taxon>Dikarya</taxon>
        <taxon>Basidiomycota</taxon>
        <taxon>Agaricomycotina</taxon>
        <taxon>Agaricomycetes</taxon>
        <taxon>Agaricomycetidae</taxon>
        <taxon>Agaricales</taxon>
        <taxon>Marasmiineae</taxon>
        <taxon>Mycenaceae</taxon>
        <taxon>Mycena</taxon>
    </lineage>
</organism>
<reference evidence="1" key="1">
    <citation type="submission" date="2023-03" db="EMBL/GenBank/DDBJ databases">
        <title>Massive genome expansion in bonnet fungi (Mycena s.s.) driven by repeated elements and novel gene families across ecological guilds.</title>
        <authorList>
            <consortium name="Lawrence Berkeley National Laboratory"/>
            <person name="Harder C.B."/>
            <person name="Miyauchi S."/>
            <person name="Viragh M."/>
            <person name="Kuo A."/>
            <person name="Thoen E."/>
            <person name="Andreopoulos B."/>
            <person name="Lu D."/>
            <person name="Skrede I."/>
            <person name="Drula E."/>
            <person name="Henrissat B."/>
            <person name="Morin E."/>
            <person name="Kohler A."/>
            <person name="Barry K."/>
            <person name="LaButti K."/>
            <person name="Morin E."/>
            <person name="Salamov A."/>
            <person name="Lipzen A."/>
            <person name="Mereny Z."/>
            <person name="Hegedus B."/>
            <person name="Baldrian P."/>
            <person name="Stursova M."/>
            <person name="Weitz H."/>
            <person name="Taylor A."/>
            <person name="Grigoriev I.V."/>
            <person name="Nagy L.G."/>
            <person name="Martin F."/>
            <person name="Kauserud H."/>
        </authorList>
    </citation>
    <scope>NUCLEOTIDE SEQUENCE</scope>
    <source>
        <strain evidence="1">CBHHK188m</strain>
    </source>
</reference>
<dbReference type="AlphaFoldDB" id="A0AAD7MRM6"/>
<feature type="non-terminal residue" evidence="1">
    <location>
        <position position="1"/>
    </location>
</feature>
<keyword evidence="2" id="KW-1185">Reference proteome</keyword>
<accession>A0AAD7MRM6</accession>
<dbReference type="EMBL" id="JARJLG010000201">
    <property type="protein sequence ID" value="KAJ7728945.1"/>
    <property type="molecule type" value="Genomic_DNA"/>
</dbReference>
<evidence type="ECO:0000313" key="1">
    <source>
        <dbReference type="EMBL" id="KAJ7728945.1"/>
    </source>
</evidence>
<proteinExistence type="predicted"/>
<comment type="caution">
    <text evidence="1">The sequence shown here is derived from an EMBL/GenBank/DDBJ whole genome shotgun (WGS) entry which is preliminary data.</text>
</comment>
<name>A0AAD7MRM6_9AGAR</name>